<gene>
    <name evidence="2" type="ORF">Bfra_003917ia</name>
</gene>
<dbReference type="Proteomes" id="UP000531561">
    <property type="component" value="Unassembled WGS sequence"/>
</dbReference>
<keyword evidence="3" id="KW-1185">Reference proteome</keyword>
<organism evidence="2 3">
    <name type="scientific">Botrytis fragariae</name>
    <dbReference type="NCBI Taxonomy" id="1964551"/>
    <lineage>
        <taxon>Eukaryota</taxon>
        <taxon>Fungi</taxon>
        <taxon>Dikarya</taxon>
        <taxon>Ascomycota</taxon>
        <taxon>Pezizomycotina</taxon>
        <taxon>Leotiomycetes</taxon>
        <taxon>Helotiales</taxon>
        <taxon>Sclerotiniaceae</taxon>
        <taxon>Botrytis</taxon>
    </lineage>
</organism>
<feature type="region of interest" description="Disordered" evidence="1">
    <location>
        <begin position="1"/>
        <end position="25"/>
    </location>
</feature>
<evidence type="ECO:0000256" key="1">
    <source>
        <dbReference type="SAM" id="MobiDB-lite"/>
    </source>
</evidence>
<evidence type="ECO:0000313" key="2">
    <source>
        <dbReference type="EMBL" id="KAF5875463.1"/>
    </source>
</evidence>
<dbReference type="EMBL" id="JABFCT010000006">
    <property type="protein sequence ID" value="KAF5875463.1"/>
    <property type="molecule type" value="Genomic_DNA"/>
</dbReference>
<name>A0A8H6EKD3_9HELO</name>
<dbReference type="GeneID" id="59258014"/>
<comment type="caution">
    <text evidence="2">The sequence shown here is derived from an EMBL/GenBank/DDBJ whole genome shotgun (WGS) entry which is preliminary data.</text>
</comment>
<evidence type="ECO:0000313" key="3">
    <source>
        <dbReference type="Proteomes" id="UP000531561"/>
    </source>
</evidence>
<accession>A0A8H6EKD3</accession>
<sequence>MSKKYEEGPPPPAYGSDGPSQNSAPIPLKQHICILLPRLNLNINSSHINNHTRKVNTRNKANNTLNKGTHHKEDTMRQVRRWDISNNLHTDTNNNLMDINRDMVNSREVLLPMAFWELV</sequence>
<dbReference type="AlphaFoldDB" id="A0A8H6EKD3"/>
<protein>
    <submittedName>
        <fullName evidence="2">Uncharacterized protein</fullName>
    </submittedName>
</protein>
<dbReference type="OrthoDB" id="3563653at2759"/>
<proteinExistence type="predicted"/>
<reference evidence="2 3" key="1">
    <citation type="journal article" date="2020" name="Phytopathology">
        <title>A high-quality genome resource of Botrytis fragariae, a new and rapidly spreading fungal pathogen causing strawberry gray mold in the U.S.A.</title>
        <authorList>
            <person name="Wu Y."/>
            <person name="Saski C.A."/>
            <person name="Schnabel G."/>
            <person name="Xiao S."/>
            <person name="Hu M."/>
        </authorList>
    </citation>
    <scope>NUCLEOTIDE SEQUENCE [LARGE SCALE GENOMIC DNA]</scope>
    <source>
        <strain evidence="2 3">BVB16</strain>
    </source>
</reference>
<dbReference type="RefSeq" id="XP_037194409.1">
    <property type="nucleotide sequence ID" value="XM_037334322.1"/>
</dbReference>